<keyword evidence="3" id="KW-1185">Reference proteome</keyword>
<evidence type="ECO:0000313" key="2">
    <source>
        <dbReference type="Ensembl" id="ENSCSAVP00000003301.1"/>
    </source>
</evidence>
<feature type="region of interest" description="Disordered" evidence="1">
    <location>
        <begin position="1"/>
        <end position="41"/>
    </location>
</feature>
<protein>
    <submittedName>
        <fullName evidence="2">Uncharacterized protein</fullName>
    </submittedName>
</protein>
<sequence>MKPFQIPHKPLDTSLKKTPINPAKPKPPPPKSKPLVPPSKPVVATGAIEELREELRLLKDAFNVMQVEHRREVARISQALDEEKRHRILLQDEVASLQKHG</sequence>
<dbReference type="HOGENOM" id="CLU_2290679_0_0_1"/>
<evidence type="ECO:0000256" key="1">
    <source>
        <dbReference type="SAM" id="MobiDB-lite"/>
    </source>
</evidence>
<dbReference type="AlphaFoldDB" id="H2YDA3"/>
<feature type="compositionally biased region" description="Pro residues" evidence="1">
    <location>
        <begin position="22"/>
        <end position="40"/>
    </location>
</feature>
<reference evidence="2" key="2">
    <citation type="submission" date="2025-08" db="UniProtKB">
        <authorList>
            <consortium name="Ensembl"/>
        </authorList>
    </citation>
    <scope>IDENTIFICATION</scope>
</reference>
<evidence type="ECO:0000313" key="3">
    <source>
        <dbReference type="Proteomes" id="UP000007875"/>
    </source>
</evidence>
<organism evidence="2 3">
    <name type="scientific">Ciona savignyi</name>
    <name type="common">Pacific transparent sea squirt</name>
    <dbReference type="NCBI Taxonomy" id="51511"/>
    <lineage>
        <taxon>Eukaryota</taxon>
        <taxon>Metazoa</taxon>
        <taxon>Chordata</taxon>
        <taxon>Tunicata</taxon>
        <taxon>Ascidiacea</taxon>
        <taxon>Phlebobranchia</taxon>
        <taxon>Cionidae</taxon>
        <taxon>Ciona</taxon>
    </lineage>
</organism>
<accession>H2YDA3</accession>
<dbReference type="InParanoid" id="H2YDA3"/>
<dbReference type="Ensembl" id="ENSCSAVT00000003352.1">
    <property type="protein sequence ID" value="ENSCSAVP00000003301.1"/>
    <property type="gene ID" value="ENSCSAVG00000001966.1"/>
</dbReference>
<name>H2YDA3_CIOSA</name>
<reference evidence="2" key="3">
    <citation type="submission" date="2025-09" db="UniProtKB">
        <authorList>
            <consortium name="Ensembl"/>
        </authorList>
    </citation>
    <scope>IDENTIFICATION</scope>
</reference>
<dbReference type="Proteomes" id="UP000007875">
    <property type="component" value="Unassembled WGS sequence"/>
</dbReference>
<proteinExistence type="predicted"/>
<reference evidence="3" key="1">
    <citation type="submission" date="2003-08" db="EMBL/GenBank/DDBJ databases">
        <authorList>
            <person name="Birren B."/>
            <person name="Nusbaum C."/>
            <person name="Abebe A."/>
            <person name="Abouelleil A."/>
            <person name="Adekoya E."/>
            <person name="Ait-zahra M."/>
            <person name="Allen N."/>
            <person name="Allen T."/>
            <person name="An P."/>
            <person name="Anderson M."/>
            <person name="Anderson S."/>
            <person name="Arachchi H."/>
            <person name="Armbruster J."/>
            <person name="Bachantsang P."/>
            <person name="Baldwin J."/>
            <person name="Barry A."/>
            <person name="Bayul T."/>
            <person name="Blitshsteyn B."/>
            <person name="Bloom T."/>
            <person name="Blye J."/>
            <person name="Boguslavskiy L."/>
            <person name="Borowsky M."/>
            <person name="Boukhgalter B."/>
            <person name="Brunache A."/>
            <person name="Butler J."/>
            <person name="Calixte N."/>
            <person name="Calvo S."/>
            <person name="Camarata J."/>
            <person name="Campo K."/>
            <person name="Chang J."/>
            <person name="Cheshatsang Y."/>
            <person name="Citroen M."/>
            <person name="Collymore A."/>
            <person name="Considine T."/>
            <person name="Cook A."/>
            <person name="Cooke P."/>
            <person name="Corum B."/>
            <person name="Cuomo C."/>
            <person name="David R."/>
            <person name="Dawoe T."/>
            <person name="Degray S."/>
            <person name="Dodge S."/>
            <person name="Dooley K."/>
            <person name="Dorje P."/>
            <person name="Dorjee K."/>
            <person name="Dorris L."/>
            <person name="Duffey N."/>
            <person name="Dupes A."/>
            <person name="Elkins T."/>
            <person name="Engels R."/>
            <person name="Erickson J."/>
            <person name="Farina A."/>
            <person name="Faro S."/>
            <person name="Ferreira P."/>
            <person name="Fischer H."/>
            <person name="Fitzgerald M."/>
            <person name="Foley K."/>
            <person name="Gage D."/>
            <person name="Galagan J."/>
            <person name="Gearin G."/>
            <person name="Gnerre S."/>
            <person name="Gnirke A."/>
            <person name="Goyette A."/>
            <person name="Graham J."/>
            <person name="Grandbois E."/>
            <person name="Gyaltsen K."/>
            <person name="Hafez N."/>
            <person name="Hagopian D."/>
            <person name="Hagos B."/>
            <person name="Hall J."/>
            <person name="Hatcher B."/>
            <person name="Heller A."/>
            <person name="Higgins H."/>
            <person name="Honan T."/>
            <person name="Horn A."/>
            <person name="Houde N."/>
            <person name="Hughes L."/>
            <person name="Hulme W."/>
            <person name="Husby E."/>
            <person name="Iliev I."/>
            <person name="Jaffe D."/>
            <person name="Jones C."/>
            <person name="Kamal M."/>
            <person name="Kamat A."/>
            <person name="Kamvysselis M."/>
            <person name="Karlsson E."/>
            <person name="Kells C."/>
            <person name="Kieu A."/>
            <person name="Kisner P."/>
            <person name="Kodira C."/>
            <person name="Kulbokas E."/>
            <person name="Labutti K."/>
            <person name="Lama D."/>
            <person name="Landers T."/>
            <person name="Leger J."/>
            <person name="Levine S."/>
            <person name="Lewis D."/>
            <person name="Lewis T."/>
            <person name="Lindblad-toh K."/>
            <person name="Liu X."/>
            <person name="Lokyitsang T."/>
            <person name="Lokyitsang Y."/>
            <person name="Lucien O."/>
            <person name="Lui A."/>
            <person name="Ma L.J."/>
            <person name="Mabbitt R."/>
            <person name="Macdonald J."/>
            <person name="Maclean C."/>
            <person name="Major J."/>
            <person name="Manning J."/>
            <person name="Marabella R."/>
            <person name="Maru K."/>
            <person name="Matthews C."/>
            <person name="Mauceli E."/>
            <person name="Mccarthy M."/>
            <person name="Mcdonough S."/>
            <person name="Mcghee T."/>
            <person name="Meldrim J."/>
            <person name="Meneus L."/>
            <person name="Mesirov J."/>
            <person name="Mihalev A."/>
            <person name="Mihova T."/>
            <person name="Mikkelsen T."/>
            <person name="Mlenga V."/>
            <person name="Moru K."/>
            <person name="Mozes J."/>
            <person name="Mulrain L."/>
            <person name="Munson G."/>
            <person name="Naylor J."/>
            <person name="Newes C."/>
            <person name="Nguyen C."/>
            <person name="Nguyen N."/>
            <person name="Nguyen T."/>
            <person name="Nicol R."/>
            <person name="Nielsen C."/>
            <person name="Nizzari M."/>
            <person name="Norbu C."/>
            <person name="Norbu N."/>
            <person name="O'donnell P."/>
            <person name="Okoawo O."/>
            <person name="O'leary S."/>
            <person name="Omotosho B."/>
            <person name="O'neill K."/>
            <person name="Osman S."/>
            <person name="Parker S."/>
            <person name="Perrin D."/>
            <person name="Phunkhang P."/>
            <person name="Piqani B."/>
            <person name="Purcell S."/>
            <person name="Rachupka T."/>
            <person name="Ramasamy U."/>
            <person name="Rameau R."/>
            <person name="Ray V."/>
            <person name="Raymond C."/>
            <person name="Retta R."/>
            <person name="Richardson S."/>
            <person name="Rise C."/>
            <person name="Rodriguez J."/>
            <person name="Rogers J."/>
            <person name="Rogov P."/>
            <person name="Rutman M."/>
            <person name="Schupbach R."/>
            <person name="Seaman C."/>
            <person name="Settipalli S."/>
            <person name="Sharpe T."/>
            <person name="Sheridan J."/>
            <person name="Sherpa N."/>
            <person name="Shi J."/>
            <person name="Smirnov S."/>
            <person name="Smith C."/>
            <person name="Sougnez C."/>
            <person name="Spencer B."/>
            <person name="Stalker J."/>
            <person name="Stange-thomann N."/>
            <person name="Stavropoulos S."/>
            <person name="Stetson K."/>
            <person name="Stone C."/>
            <person name="Stone S."/>
            <person name="Stubbs M."/>
            <person name="Talamas J."/>
            <person name="Tchuinga P."/>
            <person name="Tenzing P."/>
            <person name="Tesfaye S."/>
            <person name="Theodore J."/>
            <person name="Thoulutsang Y."/>
            <person name="Topham K."/>
            <person name="Towey S."/>
            <person name="Tsamla T."/>
            <person name="Tsomo N."/>
            <person name="Vallee D."/>
            <person name="Vassiliev H."/>
            <person name="Venkataraman V."/>
            <person name="Vinson J."/>
            <person name="Vo A."/>
            <person name="Wade C."/>
            <person name="Wang S."/>
            <person name="Wangchuk T."/>
            <person name="Wangdi T."/>
            <person name="Whittaker C."/>
            <person name="Wilkinson J."/>
            <person name="Wu Y."/>
            <person name="Wyman D."/>
            <person name="Yadav S."/>
            <person name="Yang S."/>
            <person name="Yang X."/>
            <person name="Yeager S."/>
            <person name="Yee E."/>
            <person name="Young G."/>
            <person name="Zainoun J."/>
            <person name="Zembeck L."/>
            <person name="Zimmer A."/>
            <person name="Zody M."/>
            <person name="Lander E."/>
        </authorList>
    </citation>
    <scope>NUCLEOTIDE SEQUENCE [LARGE SCALE GENOMIC DNA]</scope>
</reference>